<dbReference type="EMBL" id="OU015568">
    <property type="protein sequence ID" value="CAG5076750.1"/>
    <property type="molecule type" value="Genomic_DNA"/>
</dbReference>
<accession>A0ABN7RJU9</accession>
<dbReference type="InterPro" id="IPR000608">
    <property type="entry name" value="UBC"/>
</dbReference>
<dbReference type="Gene3D" id="3.10.110.10">
    <property type="entry name" value="Ubiquitin Conjugating Enzyme"/>
    <property type="match status" value="1"/>
</dbReference>
<dbReference type="PANTHER" id="PTHR24067">
    <property type="entry name" value="UBIQUITIN-CONJUGATING ENZYME E2"/>
    <property type="match status" value="1"/>
</dbReference>
<proteinExistence type="predicted"/>
<keyword evidence="1" id="KW-0472">Membrane</keyword>
<evidence type="ECO:0000313" key="4">
    <source>
        <dbReference type="Proteomes" id="UP001158576"/>
    </source>
</evidence>
<keyword evidence="1" id="KW-0812">Transmembrane</keyword>
<dbReference type="SMART" id="SM00212">
    <property type="entry name" value="UBCc"/>
    <property type="match status" value="1"/>
</dbReference>
<keyword evidence="1" id="KW-1133">Transmembrane helix</keyword>
<dbReference type="Pfam" id="PF00179">
    <property type="entry name" value="UQ_con"/>
    <property type="match status" value="1"/>
</dbReference>
<dbReference type="PROSITE" id="PS50127">
    <property type="entry name" value="UBC_2"/>
    <property type="match status" value="1"/>
</dbReference>
<evidence type="ECO:0000313" key="3">
    <source>
        <dbReference type="EMBL" id="CAG5076750.1"/>
    </source>
</evidence>
<sequence length="538" mass="61522">MTTANLEKPLEMNLNYQNNRLEAERRDLESHGNMVAAMFTILIDRNDPYKWNIRFLGPLGTPYQGGIFILQIQMTEDYPQGDFTAKFLTPIYHPLVSPETGELLIPDVPNRANELIDVCKDKTAYERVFKENCANHESENDIYNFIAGITHGNILLGAVIGYKHKKRLWTTTTLMNGAFLVVTLALLGKILSEEDNDETTVDYSKYKYEMTLGESDIELCCVADTKRYSNMSCRRDAKLMVISLALLGLFVCGIKEVMDEHPQKTAPFTRERVREKCKRVKDGDFAEHLNDRKLNEEELEKEIARLPENETETTRKELESILEEMKKSIRQDIKWCEFCLQEDANFQRMFQQKCRPYDRLGSYTTIEAILSVAILLAITQKRGTNVASIVFWGGIAASLAAFINTISKAVTIEGEINRIYTIYNNSLPNDVEMYEGMPITCAEDIVLLGAMTILMIGVCNTACIVAYTLVGIMDMKEWNQQRKKLRRTMMDIEQYEMREEGGTEEPTNENNNRDECETIVTMMNANAGKENIVFETTI</sequence>
<keyword evidence="4" id="KW-1185">Reference proteome</keyword>
<dbReference type="SUPFAM" id="SSF54495">
    <property type="entry name" value="UBC-like"/>
    <property type="match status" value="1"/>
</dbReference>
<dbReference type="InterPro" id="IPR016135">
    <property type="entry name" value="UBQ-conjugating_enzyme/RWD"/>
</dbReference>
<evidence type="ECO:0000259" key="2">
    <source>
        <dbReference type="PROSITE" id="PS50127"/>
    </source>
</evidence>
<gene>
    <name evidence="3" type="ORF">OKIOD_LOCUS93</name>
</gene>
<protein>
    <submittedName>
        <fullName evidence="3">Oidioi.mRNA.OKI2018_I69.PAR.g8535.t1.cds</fullName>
    </submittedName>
</protein>
<evidence type="ECO:0000256" key="1">
    <source>
        <dbReference type="SAM" id="Phobius"/>
    </source>
</evidence>
<reference evidence="3 4" key="1">
    <citation type="submission" date="2021-04" db="EMBL/GenBank/DDBJ databases">
        <authorList>
            <person name="Bliznina A."/>
        </authorList>
    </citation>
    <scope>NUCLEOTIDE SEQUENCE [LARGE SCALE GENOMIC DNA]</scope>
</reference>
<organism evidence="3 4">
    <name type="scientific">Oikopleura dioica</name>
    <name type="common">Tunicate</name>
    <dbReference type="NCBI Taxonomy" id="34765"/>
    <lineage>
        <taxon>Eukaryota</taxon>
        <taxon>Metazoa</taxon>
        <taxon>Chordata</taxon>
        <taxon>Tunicata</taxon>
        <taxon>Appendicularia</taxon>
        <taxon>Copelata</taxon>
        <taxon>Oikopleuridae</taxon>
        <taxon>Oikopleura</taxon>
    </lineage>
</organism>
<feature type="transmembrane region" description="Helical" evidence="1">
    <location>
        <begin position="445"/>
        <end position="473"/>
    </location>
</feature>
<name>A0ABN7RJU9_OIKDI</name>
<dbReference type="CDD" id="cd00195">
    <property type="entry name" value="UBCc_UEV"/>
    <property type="match status" value="1"/>
</dbReference>
<feature type="transmembrane region" description="Helical" evidence="1">
    <location>
        <begin position="360"/>
        <end position="378"/>
    </location>
</feature>
<dbReference type="InterPro" id="IPR050113">
    <property type="entry name" value="Ub_conjugating_enzyme"/>
</dbReference>
<dbReference type="Proteomes" id="UP001158576">
    <property type="component" value="Chromosome PAR"/>
</dbReference>
<feature type="domain" description="UBC core" evidence="2">
    <location>
        <begin position="16"/>
        <end position="175"/>
    </location>
</feature>